<keyword evidence="1" id="KW-1133">Transmembrane helix</keyword>
<gene>
    <name evidence="2" type="ORF">EXE59_19635</name>
</gene>
<feature type="transmembrane region" description="Helical" evidence="1">
    <location>
        <begin position="48"/>
        <end position="66"/>
    </location>
</feature>
<feature type="transmembrane region" description="Helical" evidence="1">
    <location>
        <begin position="82"/>
        <end position="102"/>
    </location>
</feature>
<comment type="caution">
    <text evidence="2">The sequence shown here is derived from an EMBL/GenBank/DDBJ whole genome shotgun (WGS) entry which is preliminary data.</text>
</comment>
<keyword evidence="3" id="KW-1185">Reference proteome</keyword>
<keyword evidence="1" id="KW-0812">Transmembrane</keyword>
<dbReference type="EMBL" id="SRRO01000001">
    <property type="protein sequence ID" value="TGN65913.1"/>
    <property type="molecule type" value="Genomic_DNA"/>
</dbReference>
<dbReference type="Proteomes" id="UP000297496">
    <property type="component" value="Unassembled WGS sequence"/>
</dbReference>
<name>A0A4Z1CKZ3_9ACTN</name>
<organism evidence="2 3">
    <name type="scientific">Nocardioides eburneiflavus</name>
    <dbReference type="NCBI Taxonomy" id="2518372"/>
    <lineage>
        <taxon>Bacteria</taxon>
        <taxon>Bacillati</taxon>
        <taxon>Actinomycetota</taxon>
        <taxon>Actinomycetes</taxon>
        <taxon>Propionibacteriales</taxon>
        <taxon>Nocardioidaceae</taxon>
        <taxon>Nocardioides</taxon>
    </lineage>
</organism>
<feature type="transmembrane region" description="Helical" evidence="1">
    <location>
        <begin position="20"/>
        <end position="41"/>
    </location>
</feature>
<sequence length="142" mass="14537">MSPGDQAPAPFSSWFGPIAWWRWAIFAAAGSAVHLALPLWVDAAQRRPVLLVAVLVGGAAVGVLMGRHDARRALRPRPTNRAGLPGTGTIVVGLSGAALILAQALSEAVVLHVPIVIAAFGAAGITGARSRDRALADTAPQA</sequence>
<dbReference type="RefSeq" id="WP_135840401.1">
    <property type="nucleotide sequence ID" value="NZ_SRRO01000001.1"/>
</dbReference>
<reference evidence="2 3" key="1">
    <citation type="submission" date="2019-04" db="EMBL/GenBank/DDBJ databases">
        <title>Three New Species of Nocardioides, Nocardioides euryhalodurans sp. nov., Nocardioides seonyuensis sp. nov. and Nocardioides eburneoflavus sp. nov. Isolated from Soil.</title>
        <authorList>
            <person name="Roh S.G."/>
            <person name="Lee C."/>
            <person name="Kim M.-K."/>
            <person name="Kim S.B."/>
        </authorList>
    </citation>
    <scope>NUCLEOTIDE SEQUENCE [LARGE SCALE GENOMIC DNA]</scope>
    <source>
        <strain evidence="2 3">MMS17-SY213</strain>
    </source>
</reference>
<evidence type="ECO:0000256" key="1">
    <source>
        <dbReference type="SAM" id="Phobius"/>
    </source>
</evidence>
<evidence type="ECO:0000313" key="3">
    <source>
        <dbReference type="Proteomes" id="UP000297496"/>
    </source>
</evidence>
<keyword evidence="1" id="KW-0472">Membrane</keyword>
<protein>
    <submittedName>
        <fullName evidence="2">Uncharacterized protein</fullName>
    </submittedName>
</protein>
<proteinExistence type="predicted"/>
<accession>A0A4Z1CKZ3</accession>
<dbReference type="OrthoDB" id="9943596at2"/>
<feature type="transmembrane region" description="Helical" evidence="1">
    <location>
        <begin position="109"/>
        <end position="128"/>
    </location>
</feature>
<evidence type="ECO:0000313" key="2">
    <source>
        <dbReference type="EMBL" id="TGN65913.1"/>
    </source>
</evidence>
<dbReference type="AlphaFoldDB" id="A0A4Z1CKZ3"/>